<evidence type="ECO:0000256" key="1">
    <source>
        <dbReference type="SAM" id="MobiDB-lite"/>
    </source>
</evidence>
<sequence>PTEDMGNPCSVGDGVPNSKGSSDSNHRAAPDVIITITERSVFSNCACSKEF</sequence>
<dbReference type="AlphaFoldDB" id="A0A4Y2VE57"/>
<reference evidence="2 3" key="1">
    <citation type="journal article" date="2019" name="Sci. Rep.">
        <title>Orb-weaving spider Araneus ventricosus genome elucidates the spidroin gene catalogue.</title>
        <authorList>
            <person name="Kono N."/>
            <person name="Nakamura H."/>
            <person name="Ohtoshi R."/>
            <person name="Moran D.A.P."/>
            <person name="Shinohara A."/>
            <person name="Yoshida Y."/>
            <person name="Fujiwara M."/>
            <person name="Mori M."/>
            <person name="Tomita M."/>
            <person name="Arakawa K."/>
        </authorList>
    </citation>
    <scope>NUCLEOTIDE SEQUENCE [LARGE SCALE GENOMIC DNA]</scope>
</reference>
<name>A0A4Y2VE57_ARAVE</name>
<dbReference type="EMBL" id="BGPR01046627">
    <property type="protein sequence ID" value="GBO23563.1"/>
    <property type="molecule type" value="Genomic_DNA"/>
</dbReference>
<dbReference type="Proteomes" id="UP000499080">
    <property type="component" value="Unassembled WGS sequence"/>
</dbReference>
<comment type="caution">
    <text evidence="2">The sequence shown here is derived from an EMBL/GenBank/DDBJ whole genome shotgun (WGS) entry which is preliminary data.</text>
</comment>
<proteinExistence type="predicted"/>
<gene>
    <name evidence="2" type="ORF">AVEN_58144_1</name>
</gene>
<organism evidence="2 3">
    <name type="scientific">Araneus ventricosus</name>
    <name type="common">Orbweaver spider</name>
    <name type="synonym">Epeira ventricosa</name>
    <dbReference type="NCBI Taxonomy" id="182803"/>
    <lineage>
        <taxon>Eukaryota</taxon>
        <taxon>Metazoa</taxon>
        <taxon>Ecdysozoa</taxon>
        <taxon>Arthropoda</taxon>
        <taxon>Chelicerata</taxon>
        <taxon>Arachnida</taxon>
        <taxon>Araneae</taxon>
        <taxon>Araneomorphae</taxon>
        <taxon>Entelegynae</taxon>
        <taxon>Araneoidea</taxon>
        <taxon>Araneidae</taxon>
        <taxon>Araneus</taxon>
    </lineage>
</organism>
<evidence type="ECO:0000313" key="2">
    <source>
        <dbReference type="EMBL" id="GBO23563.1"/>
    </source>
</evidence>
<protein>
    <submittedName>
        <fullName evidence="2">Uncharacterized protein</fullName>
    </submittedName>
</protein>
<feature type="region of interest" description="Disordered" evidence="1">
    <location>
        <begin position="1"/>
        <end position="28"/>
    </location>
</feature>
<feature type="non-terminal residue" evidence="2">
    <location>
        <position position="1"/>
    </location>
</feature>
<evidence type="ECO:0000313" key="3">
    <source>
        <dbReference type="Proteomes" id="UP000499080"/>
    </source>
</evidence>
<accession>A0A4Y2VE57</accession>
<keyword evidence="3" id="KW-1185">Reference proteome</keyword>